<dbReference type="Pfam" id="PF12706">
    <property type="entry name" value="Lactamase_B_2"/>
    <property type="match status" value="1"/>
</dbReference>
<dbReference type="AlphaFoldDB" id="A0ABD5YUW7"/>
<organism evidence="2 3">
    <name type="scientific">Halocatena marina</name>
    <dbReference type="NCBI Taxonomy" id="2934937"/>
    <lineage>
        <taxon>Archaea</taxon>
        <taxon>Methanobacteriati</taxon>
        <taxon>Methanobacteriota</taxon>
        <taxon>Stenosarchaea group</taxon>
        <taxon>Halobacteria</taxon>
        <taxon>Halobacteriales</taxon>
        <taxon>Natronomonadaceae</taxon>
        <taxon>Halocatena</taxon>
    </lineage>
</organism>
<dbReference type="RefSeq" id="WP_264556156.1">
    <property type="nucleotide sequence ID" value="NZ_CP109979.1"/>
</dbReference>
<evidence type="ECO:0000313" key="3">
    <source>
        <dbReference type="Proteomes" id="UP001596417"/>
    </source>
</evidence>
<gene>
    <name evidence="2" type="ORF">ACFQL7_10780</name>
</gene>
<feature type="domain" description="Metallo-beta-lactamase" evidence="1">
    <location>
        <begin position="31"/>
        <end position="196"/>
    </location>
</feature>
<evidence type="ECO:0000259" key="1">
    <source>
        <dbReference type="SMART" id="SM00849"/>
    </source>
</evidence>
<name>A0ABD5YUW7_9EURY</name>
<dbReference type="EMBL" id="JBHTAX010000001">
    <property type="protein sequence ID" value="MFC7190290.1"/>
    <property type="molecule type" value="Genomic_DNA"/>
</dbReference>
<accession>A0ABD5YUW7</accession>
<dbReference type="InterPro" id="IPR036866">
    <property type="entry name" value="RibonucZ/Hydroxyglut_hydro"/>
</dbReference>
<proteinExistence type="predicted"/>
<sequence length="254" mass="27598">MRCTLLGTADVTSVPPPFRTLADADATARRRRSGVLIETETTTLLIDVPPEFHEGLREVGVRTVDAILVTHWHRDHIGGINDLALAAQILDFALYLTPTAQDRFAREMPSLTDAFTIQDLMHGEPITVGDLEITPIPVAHGRPESDTLGFRLERETETMVYAPDFANWCPDMKGGGAYTDADLAILEATPVVAPELLSTDNPPKNPVAKAAASRTVLTHVNEYVVEKSTAELEAIVTEAGYELGEDFASYTVAS</sequence>
<protein>
    <submittedName>
        <fullName evidence="2">MBL fold metallo-hydrolase</fullName>
    </submittedName>
</protein>
<dbReference type="Proteomes" id="UP001596417">
    <property type="component" value="Unassembled WGS sequence"/>
</dbReference>
<dbReference type="PANTHER" id="PTHR42663">
    <property type="entry name" value="HYDROLASE C777.06C-RELATED-RELATED"/>
    <property type="match status" value="1"/>
</dbReference>
<dbReference type="SUPFAM" id="SSF56281">
    <property type="entry name" value="Metallo-hydrolase/oxidoreductase"/>
    <property type="match status" value="1"/>
</dbReference>
<dbReference type="PANTHER" id="PTHR42663:SF6">
    <property type="entry name" value="HYDROLASE C777.06C-RELATED"/>
    <property type="match status" value="1"/>
</dbReference>
<evidence type="ECO:0000313" key="2">
    <source>
        <dbReference type="EMBL" id="MFC7190290.1"/>
    </source>
</evidence>
<keyword evidence="3" id="KW-1185">Reference proteome</keyword>
<dbReference type="SMART" id="SM00849">
    <property type="entry name" value="Lactamase_B"/>
    <property type="match status" value="1"/>
</dbReference>
<dbReference type="InterPro" id="IPR001279">
    <property type="entry name" value="Metallo-B-lactamas"/>
</dbReference>
<dbReference type="GeneID" id="76199888"/>
<dbReference type="Gene3D" id="3.60.15.10">
    <property type="entry name" value="Ribonuclease Z/Hydroxyacylglutathione hydrolase-like"/>
    <property type="match status" value="1"/>
</dbReference>
<reference evidence="2 3" key="1">
    <citation type="journal article" date="2019" name="Int. J. Syst. Evol. Microbiol.">
        <title>The Global Catalogue of Microorganisms (GCM) 10K type strain sequencing project: providing services to taxonomists for standard genome sequencing and annotation.</title>
        <authorList>
            <consortium name="The Broad Institute Genomics Platform"/>
            <consortium name="The Broad Institute Genome Sequencing Center for Infectious Disease"/>
            <person name="Wu L."/>
            <person name="Ma J."/>
        </authorList>
    </citation>
    <scope>NUCLEOTIDE SEQUENCE [LARGE SCALE GENOMIC DNA]</scope>
    <source>
        <strain evidence="2 3">RDMS1</strain>
    </source>
</reference>
<comment type="caution">
    <text evidence="2">The sequence shown here is derived from an EMBL/GenBank/DDBJ whole genome shotgun (WGS) entry which is preliminary data.</text>
</comment>